<dbReference type="Proteomes" id="UP000032439">
    <property type="component" value="Unassembled WGS sequence"/>
</dbReference>
<dbReference type="GO" id="GO:0016740">
    <property type="term" value="F:transferase activity"/>
    <property type="evidence" value="ECO:0007669"/>
    <property type="project" value="UniProtKB-KW"/>
</dbReference>
<protein>
    <submittedName>
        <fullName evidence="2">3-phosphoshikimate 1-carboxyvinyltransferase</fullName>
    </submittedName>
</protein>
<dbReference type="RefSeq" id="WP_044314520.1">
    <property type="nucleotide sequence ID" value="NZ_JXXD01000048.1"/>
</dbReference>
<evidence type="ECO:0000313" key="3">
    <source>
        <dbReference type="Proteomes" id="UP000032439"/>
    </source>
</evidence>
<keyword evidence="1" id="KW-0472">Membrane</keyword>
<dbReference type="EMBL" id="JXXD01000048">
    <property type="protein sequence ID" value="KIZ37196.1"/>
    <property type="molecule type" value="Genomic_DNA"/>
</dbReference>
<comment type="caution">
    <text evidence="2">The sequence shown here is derived from an EMBL/GenBank/DDBJ whole genome shotgun (WGS) entry which is preliminary data.</text>
</comment>
<name>A0A0D7E9D6_STUST</name>
<keyword evidence="1" id="KW-1133">Transmembrane helix</keyword>
<sequence>MNSPKADEEHTPYPKPYSDAVVDQDPFIRGLKQRLPEHLRESFSEEQLDALRGVFGARSWVKHRVDLRGTVKVWRDRYYFAIVAGRNKRNLTRPQQNLSLMAKAALATLFLLFSALVGLVILYVLKSALGINLFPGFSLGLWDWLKESI</sequence>
<dbReference type="AlphaFoldDB" id="A0A0D7E9D6"/>
<keyword evidence="1" id="KW-0812">Transmembrane</keyword>
<accession>A0A0D7E9D6</accession>
<gene>
    <name evidence="2" type="ORF">LO50_06840</name>
</gene>
<evidence type="ECO:0000256" key="1">
    <source>
        <dbReference type="SAM" id="Phobius"/>
    </source>
</evidence>
<evidence type="ECO:0000313" key="2">
    <source>
        <dbReference type="EMBL" id="KIZ37196.1"/>
    </source>
</evidence>
<dbReference type="PATRIC" id="fig|316.110.peg.3793"/>
<feature type="transmembrane region" description="Helical" evidence="1">
    <location>
        <begin position="104"/>
        <end position="125"/>
    </location>
</feature>
<organism evidence="2 3">
    <name type="scientific">Stutzerimonas stutzeri</name>
    <name type="common">Pseudomonas stutzeri</name>
    <dbReference type="NCBI Taxonomy" id="316"/>
    <lineage>
        <taxon>Bacteria</taxon>
        <taxon>Pseudomonadati</taxon>
        <taxon>Pseudomonadota</taxon>
        <taxon>Gammaproteobacteria</taxon>
        <taxon>Pseudomonadales</taxon>
        <taxon>Pseudomonadaceae</taxon>
        <taxon>Stutzerimonas</taxon>
    </lineage>
</organism>
<proteinExistence type="predicted"/>
<reference evidence="2 3" key="1">
    <citation type="submission" date="2014-11" db="EMBL/GenBank/DDBJ databases">
        <title>Genomics and ecophysiology of heterotrophic nitrogen fixing bacteria isolated from estuarine surface water.</title>
        <authorList>
            <person name="Bentzon-Tilia M."/>
            <person name="Severin I."/>
            <person name="Hansen L.H."/>
            <person name="Riemann L."/>
        </authorList>
    </citation>
    <scope>NUCLEOTIDE SEQUENCE [LARGE SCALE GENOMIC DNA]</scope>
    <source>
        <strain evidence="2 3">BAL361</strain>
    </source>
</reference>
<keyword evidence="2" id="KW-0808">Transferase</keyword>